<evidence type="ECO:0000256" key="1">
    <source>
        <dbReference type="ARBA" id="ARBA00007733"/>
    </source>
</evidence>
<dbReference type="FunFam" id="3.40.50.10050:FF:000001">
    <property type="entry name" value="Translation initiation factor IF-2"/>
    <property type="match status" value="1"/>
</dbReference>
<dbReference type="InterPro" id="IPR023115">
    <property type="entry name" value="TIF_IF2_dom3"/>
</dbReference>
<dbReference type="InterPro" id="IPR009000">
    <property type="entry name" value="Transl_B-barrel_sf"/>
</dbReference>
<name>A0A2H0UFC4_9BACT</name>
<dbReference type="Gene3D" id="2.40.30.10">
    <property type="entry name" value="Translation factors"/>
    <property type="match status" value="2"/>
</dbReference>
<comment type="similarity">
    <text evidence="1">Belongs to the TRAFAC class translation factor GTPase superfamily. Classic translation factor GTPase family. IF-2 subfamily.</text>
</comment>
<dbReference type="AlphaFoldDB" id="A0A2H0UFC4"/>
<evidence type="ECO:0000313" key="7">
    <source>
        <dbReference type="EMBL" id="PIR85091.1"/>
    </source>
</evidence>
<dbReference type="Gene3D" id="3.40.50.300">
    <property type="entry name" value="P-loop containing nucleotide triphosphate hydrolases"/>
    <property type="match status" value="1"/>
</dbReference>
<dbReference type="InterPro" id="IPR015760">
    <property type="entry name" value="TIF_IF2"/>
</dbReference>
<keyword evidence="3" id="KW-0547">Nucleotide-binding</keyword>
<evidence type="ECO:0000256" key="4">
    <source>
        <dbReference type="ARBA" id="ARBA00022917"/>
    </source>
</evidence>
<dbReference type="Gene3D" id="3.40.50.10050">
    <property type="entry name" value="Translation initiation factor IF- 2, domain 3"/>
    <property type="match status" value="1"/>
</dbReference>
<evidence type="ECO:0000256" key="3">
    <source>
        <dbReference type="ARBA" id="ARBA00022741"/>
    </source>
</evidence>
<dbReference type="InterPro" id="IPR036925">
    <property type="entry name" value="TIF_IF2_dom3_sf"/>
</dbReference>
<dbReference type="GO" id="GO:0003924">
    <property type="term" value="F:GTPase activity"/>
    <property type="evidence" value="ECO:0007669"/>
    <property type="project" value="InterPro"/>
</dbReference>
<dbReference type="PRINTS" id="PR00315">
    <property type="entry name" value="ELONGATNFCT"/>
</dbReference>
<reference evidence="8" key="1">
    <citation type="submission" date="2017-09" db="EMBL/GenBank/DDBJ databases">
        <title>Depth-based differentiation of microbial function through sediment-hosted aquifers and enrichment of novel symbionts in the deep terrestrial subsurface.</title>
        <authorList>
            <person name="Probst A.J."/>
            <person name="Ladd B."/>
            <person name="Jarett J.K."/>
            <person name="Geller-Mcgrath D.E."/>
            <person name="Sieber C.M.K."/>
            <person name="Emerson J.B."/>
            <person name="Anantharaman K."/>
            <person name="Thomas B.C."/>
            <person name="Malmstrom R."/>
            <person name="Stieglmeier M."/>
            <person name="Klingl A."/>
            <person name="Woyke T."/>
            <person name="Ryan C.M."/>
            <person name="Banfield J.F."/>
        </authorList>
    </citation>
    <scope>NUCLEOTIDE SEQUENCE [LARGE SCALE GENOMIC DNA]</scope>
</reference>
<evidence type="ECO:0000256" key="5">
    <source>
        <dbReference type="ARBA" id="ARBA00023134"/>
    </source>
</evidence>
<dbReference type="PROSITE" id="PS51722">
    <property type="entry name" value="G_TR_2"/>
    <property type="match status" value="1"/>
</dbReference>
<comment type="caution">
    <text evidence="7">The sequence shown here is derived from an EMBL/GenBank/DDBJ whole genome shotgun (WGS) entry which is preliminary data.</text>
</comment>
<feature type="domain" description="Tr-type G" evidence="6">
    <location>
        <begin position="10"/>
        <end position="188"/>
    </location>
</feature>
<dbReference type="InterPro" id="IPR053905">
    <property type="entry name" value="EF-G-like_DII"/>
</dbReference>
<sequence>MSMTDKTPTYSQPVIAVVGHIDHGKTSLLDYIRKSRVAEKETGGITQRISAYEISHTTKEGAERDLTFIDTPGHEAFQKMRRRGASSADIAILVVAADDGVKPQTKEAWSAIQDAGIPCVVAFTKIDKESANLDRAKEAVLTEGIYLEGLGGSVPWTAVSSKTGDGIPDLLDLLVLVSDLEEVVCDPLKPARAVVIESARDPKIGISATVIVREGTLKTGAFAVAGTAWAPLRAIVSADGTREKELSCGKPAFLSGFSEEPEVGAELITVATKKEAEALAKEASVRPENVPQNLNEASEKVPIRIILKADTMGSIEALEFELEKVPAENADITIVSKSVGAVSENDVKTLSSFDNAIILAFGVGTDASAEDLAERQGVHIESRKIIYELTEWLTKEVETRAPGIPEEKILGRAKILKFFSNAGNKHVVGGRLEEGIIKKGSTVSIIRRDIPIGKGKIINMQSQKTDVDSISTEKQEFGAQIESRSDIAAGDIIEISTTIQNK</sequence>
<dbReference type="GO" id="GO:0003743">
    <property type="term" value="F:translation initiation factor activity"/>
    <property type="evidence" value="ECO:0007669"/>
    <property type="project" value="UniProtKB-KW"/>
</dbReference>
<dbReference type="EMBL" id="PFBH01000015">
    <property type="protein sequence ID" value="PIR85091.1"/>
    <property type="molecule type" value="Genomic_DNA"/>
</dbReference>
<accession>A0A2H0UFC4</accession>
<keyword evidence="4" id="KW-0648">Protein biosynthesis</keyword>
<protein>
    <recommendedName>
        <fullName evidence="6">Tr-type G domain-containing protein</fullName>
    </recommendedName>
</protein>
<gene>
    <name evidence="7" type="ORF">COU15_02430</name>
</gene>
<dbReference type="PANTHER" id="PTHR43381:SF4">
    <property type="entry name" value="EUKARYOTIC TRANSLATION INITIATION FACTOR 5B"/>
    <property type="match status" value="1"/>
</dbReference>
<dbReference type="SUPFAM" id="SSF50447">
    <property type="entry name" value="Translation proteins"/>
    <property type="match status" value="2"/>
</dbReference>
<evidence type="ECO:0000259" key="6">
    <source>
        <dbReference type="PROSITE" id="PS51722"/>
    </source>
</evidence>
<dbReference type="PANTHER" id="PTHR43381">
    <property type="entry name" value="TRANSLATION INITIATION FACTOR IF-2-RELATED"/>
    <property type="match status" value="1"/>
</dbReference>
<dbReference type="GO" id="GO:0005525">
    <property type="term" value="F:GTP binding"/>
    <property type="evidence" value="ECO:0007669"/>
    <property type="project" value="UniProtKB-KW"/>
</dbReference>
<dbReference type="SUPFAM" id="SSF52540">
    <property type="entry name" value="P-loop containing nucleoside triphosphate hydrolases"/>
    <property type="match status" value="1"/>
</dbReference>
<dbReference type="CDD" id="cd01887">
    <property type="entry name" value="IF2_eIF5B"/>
    <property type="match status" value="1"/>
</dbReference>
<dbReference type="InterPro" id="IPR005225">
    <property type="entry name" value="Small_GTP-bd"/>
</dbReference>
<dbReference type="Proteomes" id="UP000229315">
    <property type="component" value="Unassembled WGS sequence"/>
</dbReference>
<evidence type="ECO:0000313" key="8">
    <source>
        <dbReference type="Proteomes" id="UP000229315"/>
    </source>
</evidence>
<keyword evidence="5" id="KW-0342">GTP-binding</keyword>
<proteinExistence type="inferred from homology"/>
<dbReference type="InterPro" id="IPR000795">
    <property type="entry name" value="T_Tr_GTP-bd_dom"/>
</dbReference>
<evidence type="ECO:0000256" key="2">
    <source>
        <dbReference type="ARBA" id="ARBA00022540"/>
    </source>
</evidence>
<dbReference type="SUPFAM" id="SSF52156">
    <property type="entry name" value="Initiation factor IF2/eIF5b, domain 3"/>
    <property type="match status" value="1"/>
</dbReference>
<organism evidence="7 8">
    <name type="scientific">Candidatus Kaiserbacteria bacterium CG10_big_fil_rev_8_21_14_0_10_45_20</name>
    <dbReference type="NCBI Taxonomy" id="1974607"/>
    <lineage>
        <taxon>Bacteria</taxon>
        <taxon>Candidatus Kaiseribacteriota</taxon>
    </lineage>
</organism>
<dbReference type="NCBIfam" id="TIGR00231">
    <property type="entry name" value="small_GTP"/>
    <property type="match status" value="1"/>
</dbReference>
<dbReference type="Pfam" id="PF11987">
    <property type="entry name" value="IF-2"/>
    <property type="match status" value="1"/>
</dbReference>
<dbReference type="Pfam" id="PF00009">
    <property type="entry name" value="GTP_EFTU"/>
    <property type="match status" value="1"/>
</dbReference>
<dbReference type="Pfam" id="PF22042">
    <property type="entry name" value="EF-G_D2"/>
    <property type="match status" value="1"/>
</dbReference>
<keyword evidence="2" id="KW-0396">Initiation factor</keyword>
<dbReference type="GO" id="GO:0005737">
    <property type="term" value="C:cytoplasm"/>
    <property type="evidence" value="ECO:0007669"/>
    <property type="project" value="TreeGrafter"/>
</dbReference>
<dbReference type="InterPro" id="IPR027417">
    <property type="entry name" value="P-loop_NTPase"/>
</dbReference>
<dbReference type="FunFam" id="3.40.50.300:FF:000019">
    <property type="entry name" value="Translation initiation factor IF-2"/>
    <property type="match status" value="1"/>
</dbReference>